<reference evidence="1" key="1">
    <citation type="journal article" date="2023" name="Mol. Biol. Evol.">
        <title>Third-Generation Sequencing Reveals the Adaptive Role of the Epigenome in Three Deep-Sea Polychaetes.</title>
        <authorList>
            <person name="Perez M."/>
            <person name="Aroh O."/>
            <person name="Sun Y."/>
            <person name="Lan Y."/>
            <person name="Juniper S.K."/>
            <person name="Young C.R."/>
            <person name="Angers B."/>
            <person name="Qian P.Y."/>
        </authorList>
    </citation>
    <scope>NUCLEOTIDE SEQUENCE</scope>
    <source>
        <strain evidence="1">R07B-5</strain>
    </source>
</reference>
<protein>
    <submittedName>
        <fullName evidence="1">Uncharacterized protein</fullName>
    </submittedName>
</protein>
<evidence type="ECO:0000313" key="2">
    <source>
        <dbReference type="Proteomes" id="UP001209878"/>
    </source>
</evidence>
<comment type="caution">
    <text evidence="1">The sequence shown here is derived from an EMBL/GenBank/DDBJ whole genome shotgun (WGS) entry which is preliminary data.</text>
</comment>
<dbReference type="AlphaFoldDB" id="A0AAD9NR14"/>
<proteinExistence type="predicted"/>
<name>A0AAD9NR14_RIDPI</name>
<keyword evidence="2" id="KW-1185">Reference proteome</keyword>
<organism evidence="1 2">
    <name type="scientific">Ridgeia piscesae</name>
    <name type="common">Tubeworm</name>
    <dbReference type="NCBI Taxonomy" id="27915"/>
    <lineage>
        <taxon>Eukaryota</taxon>
        <taxon>Metazoa</taxon>
        <taxon>Spiralia</taxon>
        <taxon>Lophotrochozoa</taxon>
        <taxon>Annelida</taxon>
        <taxon>Polychaeta</taxon>
        <taxon>Sedentaria</taxon>
        <taxon>Canalipalpata</taxon>
        <taxon>Sabellida</taxon>
        <taxon>Siboglinidae</taxon>
        <taxon>Ridgeia</taxon>
    </lineage>
</organism>
<gene>
    <name evidence="1" type="ORF">NP493_591g02052</name>
</gene>
<dbReference type="EMBL" id="JAODUO010000590">
    <property type="protein sequence ID" value="KAK2177578.1"/>
    <property type="molecule type" value="Genomic_DNA"/>
</dbReference>
<evidence type="ECO:0000313" key="1">
    <source>
        <dbReference type="EMBL" id="KAK2177578.1"/>
    </source>
</evidence>
<sequence length="127" mass="14239">MTDQRELICHLETMRDCHLLPSHHMTMSHECDGDNHVPTRALSYTQLSKAALCTANKLVYVWSGWLLQPHEAPLSCGHQLHGQWQRLLLQCRQLDDATCKTGNGRLCGMCCHLSGSGRLTPAVDFVT</sequence>
<dbReference type="Proteomes" id="UP001209878">
    <property type="component" value="Unassembled WGS sequence"/>
</dbReference>
<accession>A0AAD9NR14</accession>